<feature type="region of interest" description="Disordered" evidence="1">
    <location>
        <begin position="1"/>
        <end position="29"/>
    </location>
</feature>
<protein>
    <submittedName>
        <fullName evidence="3">Uncharacterized protein</fullName>
    </submittedName>
</protein>
<dbReference type="EMBL" id="CP117834">
    <property type="protein sequence ID" value="WDF02756.1"/>
    <property type="molecule type" value="Genomic_DNA"/>
</dbReference>
<feature type="transmembrane region" description="Helical" evidence="2">
    <location>
        <begin position="74"/>
        <end position="90"/>
    </location>
</feature>
<dbReference type="Proteomes" id="UP001215143">
    <property type="component" value="Chromosome"/>
</dbReference>
<evidence type="ECO:0000313" key="4">
    <source>
        <dbReference type="Proteomes" id="UP001215143"/>
    </source>
</evidence>
<keyword evidence="2" id="KW-1133">Transmembrane helix</keyword>
<sequence length="92" mass="10544">MKVIIAKETLSQSSSQPIGRKKPLNHRSRDALGRFSAEESRSSYEVRPRELKLVKVSGSYGSYVVKTRWLTDEQWAIFIIISLTVLYLTLTK</sequence>
<evidence type="ECO:0000256" key="2">
    <source>
        <dbReference type="SAM" id="Phobius"/>
    </source>
</evidence>
<keyword evidence="4" id="KW-1185">Reference proteome</keyword>
<accession>A0ABY7W5I2</accession>
<evidence type="ECO:0000313" key="3">
    <source>
        <dbReference type="EMBL" id="WDF02756.1"/>
    </source>
</evidence>
<keyword evidence="2" id="KW-0812">Transmembrane</keyword>
<proteinExistence type="predicted"/>
<organism evidence="3 4">
    <name type="scientific">Shouchella hunanensis</name>
    <dbReference type="NCBI Taxonomy" id="766894"/>
    <lineage>
        <taxon>Bacteria</taxon>
        <taxon>Bacillati</taxon>
        <taxon>Bacillota</taxon>
        <taxon>Bacilli</taxon>
        <taxon>Bacillales</taxon>
        <taxon>Bacillaceae</taxon>
        <taxon>Shouchella</taxon>
    </lineage>
</organism>
<keyword evidence="2" id="KW-0472">Membrane</keyword>
<name>A0ABY7W5I2_9BACI</name>
<evidence type="ECO:0000256" key="1">
    <source>
        <dbReference type="SAM" id="MobiDB-lite"/>
    </source>
</evidence>
<reference evidence="3 4" key="1">
    <citation type="submission" date="2023-02" db="EMBL/GenBank/DDBJ databases">
        <authorList>
            <person name="Liu G."/>
        </authorList>
    </citation>
    <scope>NUCLEOTIDE SEQUENCE [LARGE SCALE GENOMIC DNA]</scope>
    <source>
        <strain evidence="3 4">DSM 23008</strain>
    </source>
</reference>
<dbReference type="RefSeq" id="WP_274272341.1">
    <property type="nucleotide sequence ID" value="NZ_CP117834.1"/>
</dbReference>
<gene>
    <name evidence="3" type="ORF">PQ477_14770</name>
</gene>